<reference evidence="1" key="1">
    <citation type="submission" date="2022-08" db="EMBL/GenBank/DDBJ databases">
        <authorList>
            <person name="Kallberg Y."/>
            <person name="Tangrot J."/>
            <person name="Rosling A."/>
        </authorList>
    </citation>
    <scope>NUCLEOTIDE SEQUENCE</scope>
    <source>
        <strain evidence="1">Wild A</strain>
    </source>
</reference>
<organism evidence="1 2">
    <name type="scientific">Funneliformis geosporum</name>
    <dbReference type="NCBI Taxonomy" id="1117311"/>
    <lineage>
        <taxon>Eukaryota</taxon>
        <taxon>Fungi</taxon>
        <taxon>Fungi incertae sedis</taxon>
        <taxon>Mucoromycota</taxon>
        <taxon>Glomeromycotina</taxon>
        <taxon>Glomeromycetes</taxon>
        <taxon>Glomerales</taxon>
        <taxon>Glomeraceae</taxon>
        <taxon>Funneliformis</taxon>
    </lineage>
</organism>
<dbReference type="AlphaFoldDB" id="A0A9W4T492"/>
<gene>
    <name evidence="1" type="ORF">FWILDA_LOCUS15371</name>
</gene>
<dbReference type="Proteomes" id="UP001153678">
    <property type="component" value="Unassembled WGS sequence"/>
</dbReference>
<name>A0A9W4T492_9GLOM</name>
<comment type="caution">
    <text evidence="1">The sequence shown here is derived from an EMBL/GenBank/DDBJ whole genome shotgun (WGS) entry which is preliminary data.</text>
</comment>
<sequence length="155" mass="17987">MYNTGEPEMNEPVIKDALKTIFPEASKEKIQIYETQIVQEDDPVLIITPNANWINQHGIQAYNSVMDRFATEGLRNNICRDKNSRCLFHFREGHELMTVRDAIYQSSAHAFYIPTNLQAFIPGCQMFPIGEAWILTKTSLQNSDFYQDERFFIDS</sequence>
<dbReference type="EMBL" id="CAMKVN010007964">
    <property type="protein sequence ID" value="CAI2192031.1"/>
    <property type="molecule type" value="Genomic_DNA"/>
</dbReference>
<keyword evidence="2" id="KW-1185">Reference proteome</keyword>
<evidence type="ECO:0000313" key="2">
    <source>
        <dbReference type="Proteomes" id="UP001153678"/>
    </source>
</evidence>
<dbReference type="OrthoDB" id="2307319at2759"/>
<proteinExistence type="predicted"/>
<evidence type="ECO:0000313" key="1">
    <source>
        <dbReference type="EMBL" id="CAI2192031.1"/>
    </source>
</evidence>
<protein>
    <submittedName>
        <fullName evidence="1">6669_t:CDS:1</fullName>
    </submittedName>
</protein>
<feature type="non-terminal residue" evidence="1">
    <location>
        <position position="155"/>
    </location>
</feature>
<accession>A0A9W4T492</accession>